<comment type="caution">
    <text evidence="2">The sequence shown here is derived from an EMBL/GenBank/DDBJ whole genome shotgun (WGS) entry which is preliminary data.</text>
</comment>
<dbReference type="PROSITE" id="PS51707">
    <property type="entry name" value="CYTH"/>
    <property type="match status" value="1"/>
</dbReference>
<evidence type="ECO:0000259" key="1">
    <source>
        <dbReference type="PROSITE" id="PS51707"/>
    </source>
</evidence>
<accession>A0ABR9FVX6</accession>
<dbReference type="Proteomes" id="UP001645038">
    <property type="component" value="Unassembled WGS sequence"/>
</dbReference>
<dbReference type="InterPro" id="IPR039013">
    <property type="entry name" value="YgiF"/>
</dbReference>
<gene>
    <name evidence="2" type="ORF">EI547_04805</name>
</gene>
<feature type="domain" description="CYTH" evidence="1">
    <location>
        <begin position="6"/>
        <end position="204"/>
    </location>
</feature>
<evidence type="ECO:0000313" key="2">
    <source>
        <dbReference type="EMBL" id="MBE0462779.1"/>
    </source>
</evidence>
<proteinExistence type="predicted"/>
<dbReference type="EMBL" id="RRZB01000008">
    <property type="protein sequence ID" value="MBE0462779.1"/>
    <property type="molecule type" value="Genomic_DNA"/>
</dbReference>
<name>A0ABR9FVX6_9GAMM</name>
<dbReference type="InterPro" id="IPR033469">
    <property type="entry name" value="CYTH-like_dom_sf"/>
</dbReference>
<organism evidence="2 3">
    <name type="scientific">Halomonas colorata</name>
    <dbReference type="NCBI Taxonomy" id="2742615"/>
    <lineage>
        <taxon>Bacteria</taxon>
        <taxon>Pseudomonadati</taxon>
        <taxon>Pseudomonadota</taxon>
        <taxon>Gammaproteobacteria</taxon>
        <taxon>Oceanospirillales</taxon>
        <taxon>Halomonadaceae</taxon>
        <taxon>Halomonas</taxon>
    </lineage>
</organism>
<keyword evidence="3" id="KW-1185">Reference proteome</keyword>
<dbReference type="PANTHER" id="PTHR39569:SF1">
    <property type="entry name" value="INORGANIC TRIPHOSPHATASE"/>
    <property type="match status" value="1"/>
</dbReference>
<dbReference type="PANTHER" id="PTHR39569">
    <property type="entry name" value="INORGANIC TRIPHOSPHATASE"/>
    <property type="match status" value="1"/>
</dbReference>
<dbReference type="SUPFAM" id="SSF55154">
    <property type="entry name" value="CYTH-like phosphatases"/>
    <property type="match status" value="1"/>
</dbReference>
<protein>
    <submittedName>
        <fullName evidence="2">CYTH domain-containing protein</fullName>
    </submittedName>
</protein>
<dbReference type="CDD" id="cd07756">
    <property type="entry name" value="CYTH-like_Pase_CHAD"/>
    <property type="match status" value="1"/>
</dbReference>
<dbReference type="RefSeq" id="WP_192537371.1">
    <property type="nucleotide sequence ID" value="NZ_JABUZA010000001.1"/>
</dbReference>
<reference evidence="2 3" key="1">
    <citation type="submission" date="2020-07" db="EMBL/GenBank/DDBJ databases">
        <title>Halophilic bacteria isolated from french cheeses.</title>
        <authorList>
            <person name="Kothe C.I."/>
            <person name="Farah-Kraiem B."/>
            <person name="Renault P."/>
            <person name="Dridi B."/>
        </authorList>
    </citation>
    <scope>NUCLEOTIDE SEQUENCE [LARGE SCALE GENOMIC DNA]</scope>
    <source>
        <strain evidence="2 3">FME20</strain>
    </source>
</reference>
<dbReference type="Pfam" id="PF01928">
    <property type="entry name" value="CYTH"/>
    <property type="match status" value="1"/>
</dbReference>
<dbReference type="Gene3D" id="2.40.320.10">
    <property type="entry name" value="Hypothetical Protein Pfu-838710-001"/>
    <property type="match status" value="1"/>
</dbReference>
<sequence>MKNATPIEVELKLALAPASIGALLSHPLLASQPPLTQTLANTYFDTPTNDLANARVAVRLRQIDERVLQTVKTAGKGGGGLSSRQEWEWPVTGNQLDQEGLAALPPFQGELAERLASLAPKLRTDFIRRSWQLTWQGSHIELVMDEGEIESGAYRTPICELELELKAGDPETLWSLAIALAEKIPLRPSDSSKASRGNALAAQQWPLPEATTPAQWLHRATLALDAYHDSQQGHYLNVAQDALAQLAEHPGLSADMQMQAKALPAALLGDGQPSIAYGVNLLTLSHRLALQSALS</sequence>
<dbReference type="InterPro" id="IPR023577">
    <property type="entry name" value="CYTH_domain"/>
</dbReference>
<evidence type="ECO:0000313" key="3">
    <source>
        <dbReference type="Proteomes" id="UP001645038"/>
    </source>
</evidence>
<dbReference type="SMART" id="SM01118">
    <property type="entry name" value="CYTH"/>
    <property type="match status" value="1"/>
</dbReference>